<gene>
    <name evidence="6" type="ORF">g.53723</name>
</gene>
<dbReference type="EMBL" id="GEBQ01012244">
    <property type="protein sequence ID" value="JAT27733.1"/>
    <property type="molecule type" value="Transcribed_RNA"/>
</dbReference>
<evidence type="ECO:0000256" key="5">
    <source>
        <dbReference type="SAM" id="Phobius"/>
    </source>
</evidence>
<dbReference type="InterPro" id="IPR023509">
    <property type="entry name" value="DTD-like_sf"/>
</dbReference>
<dbReference type="Gene3D" id="3.50.80.10">
    <property type="entry name" value="D-tyrosyl-tRNA(Tyr) deacylase"/>
    <property type="match status" value="1"/>
</dbReference>
<evidence type="ECO:0000256" key="1">
    <source>
        <dbReference type="ARBA" id="ARBA00009673"/>
    </source>
</evidence>
<keyword evidence="5" id="KW-0812">Transmembrane</keyword>
<proteinExistence type="inferred from homology"/>
<name>A0A1B6LVN4_9HEMI</name>
<evidence type="ECO:0000256" key="4">
    <source>
        <dbReference type="ARBA" id="ARBA00048018"/>
    </source>
</evidence>
<dbReference type="EC" id="3.1.1.96" evidence="2"/>
<evidence type="ECO:0000256" key="2">
    <source>
        <dbReference type="ARBA" id="ARBA00013056"/>
    </source>
</evidence>
<protein>
    <recommendedName>
        <fullName evidence="2">D-aminoacyl-tRNA deacylase</fullName>
        <ecNumber evidence="2">3.1.1.96</ecNumber>
    </recommendedName>
</protein>
<dbReference type="GO" id="GO:0005737">
    <property type="term" value="C:cytoplasm"/>
    <property type="evidence" value="ECO:0007669"/>
    <property type="project" value="InterPro"/>
</dbReference>
<feature type="non-terminal residue" evidence="6">
    <location>
        <position position="1"/>
    </location>
</feature>
<comment type="catalytic activity">
    <reaction evidence="4">
        <text>a D-aminoacyl-tRNA + H2O = a tRNA + a D-alpha-amino acid + H(+)</text>
        <dbReference type="Rhea" id="RHEA:13953"/>
        <dbReference type="Rhea" id="RHEA-COMP:10123"/>
        <dbReference type="Rhea" id="RHEA-COMP:10124"/>
        <dbReference type="ChEBI" id="CHEBI:15377"/>
        <dbReference type="ChEBI" id="CHEBI:15378"/>
        <dbReference type="ChEBI" id="CHEBI:59871"/>
        <dbReference type="ChEBI" id="CHEBI:78442"/>
        <dbReference type="ChEBI" id="CHEBI:79333"/>
        <dbReference type="EC" id="3.1.1.96"/>
    </reaction>
</comment>
<dbReference type="GO" id="GO:0051500">
    <property type="term" value="F:D-tyrosyl-tRNA(Tyr) deacylase activity"/>
    <property type="evidence" value="ECO:0007669"/>
    <property type="project" value="TreeGrafter"/>
</dbReference>
<comment type="similarity">
    <text evidence="1">Belongs to the DTD family.</text>
</comment>
<sequence>SVSVGMKALIQNVNKTKVSSGGAFISVMGPGLLVFLGLYQNDTEKDADYIVDTVLNTQLFEEMRNDTPKAKAVKWARNVMEKGYGVTCLAEISLVNTLKGGTPSFGAAMDVEKGQRLYQYVIDTLGHKYNMDKIKQSKFLGPHLVDVHLTNGITVYLETP</sequence>
<dbReference type="PANTHER" id="PTHR10472">
    <property type="entry name" value="D-TYROSYL-TRNA TYR DEACYLASE"/>
    <property type="match status" value="1"/>
</dbReference>
<feature type="transmembrane region" description="Helical" evidence="5">
    <location>
        <begin position="20"/>
        <end position="39"/>
    </location>
</feature>
<dbReference type="InterPro" id="IPR003732">
    <property type="entry name" value="Daa-tRNA_deacyls_DTD"/>
</dbReference>
<evidence type="ECO:0000256" key="3">
    <source>
        <dbReference type="ARBA" id="ARBA00047676"/>
    </source>
</evidence>
<dbReference type="PANTHER" id="PTHR10472:SF5">
    <property type="entry name" value="D-AMINOACYL-TRNA DEACYLASE 1"/>
    <property type="match status" value="1"/>
</dbReference>
<dbReference type="SUPFAM" id="SSF69500">
    <property type="entry name" value="DTD-like"/>
    <property type="match status" value="1"/>
</dbReference>
<reference evidence="6" key="1">
    <citation type="submission" date="2015-11" db="EMBL/GenBank/DDBJ databases">
        <title>De novo transcriptome assembly of four potential Pierce s Disease insect vectors from Arizona vineyards.</title>
        <authorList>
            <person name="Tassone E.E."/>
        </authorList>
    </citation>
    <scope>NUCLEOTIDE SEQUENCE</scope>
</reference>
<organism evidence="6">
    <name type="scientific">Graphocephala atropunctata</name>
    <dbReference type="NCBI Taxonomy" id="36148"/>
    <lineage>
        <taxon>Eukaryota</taxon>
        <taxon>Metazoa</taxon>
        <taxon>Ecdysozoa</taxon>
        <taxon>Arthropoda</taxon>
        <taxon>Hexapoda</taxon>
        <taxon>Insecta</taxon>
        <taxon>Pterygota</taxon>
        <taxon>Neoptera</taxon>
        <taxon>Paraneoptera</taxon>
        <taxon>Hemiptera</taxon>
        <taxon>Auchenorrhyncha</taxon>
        <taxon>Membracoidea</taxon>
        <taxon>Cicadellidae</taxon>
        <taxon>Cicadellinae</taxon>
        <taxon>Cicadellini</taxon>
        <taxon>Graphocephala</taxon>
    </lineage>
</organism>
<comment type="catalytic activity">
    <reaction evidence="3">
        <text>glycyl-tRNA(Ala) + H2O = tRNA(Ala) + glycine + H(+)</text>
        <dbReference type="Rhea" id="RHEA:53744"/>
        <dbReference type="Rhea" id="RHEA-COMP:9657"/>
        <dbReference type="Rhea" id="RHEA-COMP:13640"/>
        <dbReference type="ChEBI" id="CHEBI:15377"/>
        <dbReference type="ChEBI" id="CHEBI:15378"/>
        <dbReference type="ChEBI" id="CHEBI:57305"/>
        <dbReference type="ChEBI" id="CHEBI:78442"/>
        <dbReference type="ChEBI" id="CHEBI:78522"/>
        <dbReference type="EC" id="3.1.1.96"/>
    </reaction>
</comment>
<dbReference type="Pfam" id="PF02580">
    <property type="entry name" value="Tyr_Deacylase"/>
    <property type="match status" value="1"/>
</dbReference>
<evidence type="ECO:0000313" key="6">
    <source>
        <dbReference type="EMBL" id="JAT27733.1"/>
    </source>
</evidence>
<keyword evidence="5" id="KW-0472">Membrane</keyword>
<dbReference type="AlphaFoldDB" id="A0A1B6LVN4"/>
<accession>A0A1B6LVN4</accession>
<keyword evidence="5" id="KW-1133">Transmembrane helix</keyword>